<feature type="domain" description="AP2/ERF" evidence="8">
    <location>
        <begin position="56"/>
        <end position="113"/>
    </location>
</feature>
<dbReference type="Proteomes" id="UP000504609">
    <property type="component" value="Unplaced"/>
</dbReference>
<comment type="subcellular location">
    <subcellularLocation>
        <location evidence="1">Nucleus</location>
    </subcellularLocation>
</comment>
<keyword evidence="3" id="KW-0238">DNA-binding</keyword>
<reference evidence="10" key="1">
    <citation type="submission" date="2025-08" db="UniProtKB">
        <authorList>
            <consortium name="RefSeq"/>
        </authorList>
    </citation>
    <scope>IDENTIFICATION</scope>
    <source>
        <tissue evidence="10">Young leaves</tissue>
    </source>
</reference>
<dbReference type="InterPro" id="IPR016177">
    <property type="entry name" value="DNA-bd_dom_sf"/>
</dbReference>
<dbReference type="PROSITE" id="PS51032">
    <property type="entry name" value="AP2_ERF"/>
    <property type="match status" value="1"/>
</dbReference>
<dbReference type="AlphaFoldDB" id="A0A6J1H7G8"/>
<feature type="region of interest" description="Disordered" evidence="7">
    <location>
        <begin position="15"/>
        <end position="60"/>
    </location>
</feature>
<dbReference type="SUPFAM" id="SSF54171">
    <property type="entry name" value="DNA-binding domain"/>
    <property type="match status" value="1"/>
</dbReference>
<dbReference type="GeneID" id="111461133"/>
<organism evidence="9 10">
    <name type="scientific">Cucurbita moschata</name>
    <name type="common">Winter crookneck squash</name>
    <name type="synonym">Cucurbita pepo var. moschata</name>
    <dbReference type="NCBI Taxonomy" id="3662"/>
    <lineage>
        <taxon>Eukaryota</taxon>
        <taxon>Viridiplantae</taxon>
        <taxon>Streptophyta</taxon>
        <taxon>Embryophyta</taxon>
        <taxon>Tracheophyta</taxon>
        <taxon>Spermatophyta</taxon>
        <taxon>Magnoliopsida</taxon>
        <taxon>eudicotyledons</taxon>
        <taxon>Gunneridae</taxon>
        <taxon>Pentapetalae</taxon>
        <taxon>rosids</taxon>
        <taxon>fabids</taxon>
        <taxon>Cucurbitales</taxon>
        <taxon>Cucurbitaceae</taxon>
        <taxon>Cucurbiteae</taxon>
        <taxon>Cucurbita</taxon>
    </lineage>
</organism>
<protein>
    <submittedName>
        <fullName evidence="10">Ethylene-responsive transcription factor ERF113-like</fullName>
    </submittedName>
</protein>
<proteinExistence type="inferred from homology"/>
<evidence type="ECO:0000256" key="5">
    <source>
        <dbReference type="ARBA" id="ARBA00023242"/>
    </source>
</evidence>
<dbReference type="Gene3D" id="3.30.730.10">
    <property type="entry name" value="AP2/ERF domain"/>
    <property type="match status" value="1"/>
</dbReference>
<feature type="compositionally biased region" description="Pro residues" evidence="7">
    <location>
        <begin position="139"/>
        <end position="148"/>
    </location>
</feature>
<gene>
    <name evidence="10" type="primary">LOC111461133</name>
</gene>
<dbReference type="SMART" id="SM00380">
    <property type="entry name" value="AP2"/>
    <property type="match status" value="1"/>
</dbReference>
<dbReference type="FunFam" id="3.30.730.10:FF:000001">
    <property type="entry name" value="Ethylene-responsive transcription factor 2"/>
    <property type="match status" value="1"/>
</dbReference>
<evidence type="ECO:0000256" key="1">
    <source>
        <dbReference type="ARBA" id="ARBA00004123"/>
    </source>
</evidence>
<evidence type="ECO:0000256" key="2">
    <source>
        <dbReference type="ARBA" id="ARBA00023015"/>
    </source>
</evidence>
<evidence type="ECO:0000256" key="6">
    <source>
        <dbReference type="ARBA" id="ARBA00024343"/>
    </source>
</evidence>
<evidence type="ECO:0000313" key="10">
    <source>
        <dbReference type="RefSeq" id="XP_022960396.1"/>
    </source>
</evidence>
<dbReference type="GO" id="GO:0003677">
    <property type="term" value="F:DNA binding"/>
    <property type="evidence" value="ECO:0007669"/>
    <property type="project" value="UniProtKB-KW"/>
</dbReference>
<evidence type="ECO:0000256" key="3">
    <source>
        <dbReference type="ARBA" id="ARBA00023125"/>
    </source>
</evidence>
<feature type="compositionally biased region" description="Low complexity" evidence="7">
    <location>
        <begin position="186"/>
        <end position="197"/>
    </location>
</feature>
<dbReference type="PANTHER" id="PTHR31190">
    <property type="entry name" value="DNA-BINDING DOMAIN"/>
    <property type="match status" value="1"/>
</dbReference>
<accession>A0A6J1H7G8</accession>
<feature type="region of interest" description="Disordered" evidence="7">
    <location>
        <begin position="186"/>
        <end position="221"/>
    </location>
</feature>
<dbReference type="KEGG" id="cmos:111461133"/>
<dbReference type="Pfam" id="PF00847">
    <property type="entry name" value="AP2"/>
    <property type="match status" value="1"/>
</dbReference>
<evidence type="ECO:0000256" key="4">
    <source>
        <dbReference type="ARBA" id="ARBA00023163"/>
    </source>
</evidence>
<feature type="compositionally biased region" description="Polar residues" evidence="7">
    <location>
        <begin position="39"/>
        <end position="50"/>
    </location>
</feature>
<dbReference type="InterPro" id="IPR044808">
    <property type="entry name" value="ERF_plant"/>
</dbReference>
<dbReference type="PANTHER" id="PTHR31190:SF489">
    <property type="entry name" value="ETHYLENE-RESPONSIVE TRANSCRIPTION FACTOR ERF113-RELATED"/>
    <property type="match status" value="1"/>
</dbReference>
<dbReference type="PRINTS" id="PR00367">
    <property type="entry name" value="ETHRSPELEMNT"/>
</dbReference>
<dbReference type="GO" id="GO:0005634">
    <property type="term" value="C:nucleus"/>
    <property type="evidence" value="ECO:0007669"/>
    <property type="project" value="UniProtKB-SubCell"/>
</dbReference>
<feature type="compositionally biased region" description="Low complexity" evidence="7">
    <location>
        <begin position="122"/>
        <end position="138"/>
    </location>
</feature>
<evidence type="ECO:0000259" key="8">
    <source>
        <dbReference type="PROSITE" id="PS51032"/>
    </source>
</evidence>
<dbReference type="CDD" id="cd00018">
    <property type="entry name" value="AP2"/>
    <property type="match status" value="1"/>
</dbReference>
<dbReference type="RefSeq" id="XP_022960396.1">
    <property type="nucleotide sequence ID" value="XM_023104628.1"/>
</dbReference>
<keyword evidence="9" id="KW-1185">Reference proteome</keyword>
<keyword evidence="5" id="KW-0539">Nucleus</keyword>
<dbReference type="InterPro" id="IPR001471">
    <property type="entry name" value="AP2/ERF_dom"/>
</dbReference>
<evidence type="ECO:0000256" key="7">
    <source>
        <dbReference type="SAM" id="MobiDB-lite"/>
    </source>
</evidence>
<evidence type="ECO:0000313" key="9">
    <source>
        <dbReference type="Proteomes" id="UP000504609"/>
    </source>
</evidence>
<name>A0A6J1H7G8_CUCMO</name>
<keyword evidence="2" id="KW-0805">Transcription regulation</keyword>
<dbReference type="GO" id="GO:0003700">
    <property type="term" value="F:DNA-binding transcription factor activity"/>
    <property type="evidence" value="ECO:0007669"/>
    <property type="project" value="InterPro"/>
</dbReference>
<dbReference type="GO" id="GO:0009873">
    <property type="term" value="P:ethylene-activated signaling pathway"/>
    <property type="evidence" value="ECO:0007669"/>
    <property type="project" value="InterPro"/>
</dbReference>
<feature type="region of interest" description="Disordered" evidence="7">
    <location>
        <begin position="122"/>
        <end position="154"/>
    </location>
</feature>
<dbReference type="InterPro" id="IPR036955">
    <property type="entry name" value="AP2/ERF_dom_sf"/>
</dbReference>
<keyword evidence="4" id="KW-0804">Transcription</keyword>
<comment type="similarity">
    <text evidence="6">Belongs to the AP2/ERF transcription factor family. ERF subfamily.</text>
</comment>
<sequence length="221" mass="24603">MRLAFTNLIVKRRKVDRRHGKRPLPWEAPAEEEERDQNDLGSSNLSQNQESGRKRHYRGVRQRPWGKWAAEIRDPNKAARVWLGTFDTAEAAAIAYDNAALRFKGNKAKLNFPERLQPNPPHFAFLPAGGAGASSAPLAPTPPAPSLPPSHEEAFPGLHQYAQLLSSTDADFPYYSSTLLNQPHQYPFYSSSSSSQHQEQEQDQDQDLGPGGSTNQTNVDC</sequence>